<dbReference type="GO" id="GO:0016757">
    <property type="term" value="F:glycosyltransferase activity"/>
    <property type="evidence" value="ECO:0007669"/>
    <property type="project" value="UniProtKB-KW"/>
</dbReference>
<dbReference type="InterPro" id="IPR036068">
    <property type="entry name" value="Nicotinate_pribotase-like_C"/>
</dbReference>
<evidence type="ECO:0000313" key="14">
    <source>
        <dbReference type="Proteomes" id="UP000003751"/>
    </source>
</evidence>
<proteinExistence type="inferred from homology"/>
<dbReference type="SUPFAM" id="SSF51690">
    <property type="entry name" value="Nicotinate/Quinolinate PRTase C-terminal domain-like"/>
    <property type="match status" value="1"/>
</dbReference>
<gene>
    <name evidence="13" type="ORF">SAMN05444342_2200</name>
    <name evidence="12" type="ORF">ZOD2009_09985</name>
</gene>
<dbReference type="InterPro" id="IPR006405">
    <property type="entry name" value="Nic_PRibTrfase_pncB"/>
</dbReference>
<dbReference type="eggNOG" id="arCOG01481">
    <property type="taxonomic scope" value="Archaea"/>
</dbReference>
<dbReference type="Proteomes" id="UP000003751">
    <property type="component" value="Unassembled WGS sequence"/>
</dbReference>
<evidence type="ECO:0000259" key="11">
    <source>
        <dbReference type="Pfam" id="PF17956"/>
    </source>
</evidence>
<dbReference type="PIRSF" id="PIRSF000484">
    <property type="entry name" value="NAPRT"/>
    <property type="match status" value="1"/>
</dbReference>
<dbReference type="InterPro" id="IPR013785">
    <property type="entry name" value="Aldolase_TIM"/>
</dbReference>
<keyword evidence="6" id="KW-0662">Pyridine nucleotide biosynthesis</keyword>
<keyword evidence="12" id="KW-0328">Glycosyltransferase</keyword>
<dbReference type="UniPathway" id="UPA00253">
    <property type="reaction ID" value="UER00457"/>
</dbReference>
<evidence type="ECO:0000256" key="4">
    <source>
        <dbReference type="ARBA" id="ARBA00022553"/>
    </source>
</evidence>
<evidence type="ECO:0000256" key="5">
    <source>
        <dbReference type="ARBA" id="ARBA00022598"/>
    </source>
</evidence>
<dbReference type="RefSeq" id="WP_007979337.1">
    <property type="nucleotide sequence ID" value="NZ_AEMG01000009.1"/>
</dbReference>
<reference evidence="15" key="2">
    <citation type="submission" date="2016-11" db="EMBL/GenBank/DDBJ databases">
        <authorList>
            <person name="Varghese N."/>
            <person name="Submissions S."/>
        </authorList>
    </citation>
    <scope>NUCLEOTIDE SEQUENCE [LARGE SCALE GENOMIC DNA]</scope>
    <source>
        <strain evidence="15">DX253</strain>
    </source>
</reference>
<dbReference type="SUPFAM" id="SSF54675">
    <property type="entry name" value="Nicotinate/Quinolinate PRTase N-terminal domain-like"/>
    <property type="match status" value="1"/>
</dbReference>
<dbReference type="EMBL" id="AEMG01000009">
    <property type="protein sequence ID" value="EFW91798.1"/>
    <property type="molecule type" value="Genomic_DNA"/>
</dbReference>
<dbReference type="InterPro" id="IPR041525">
    <property type="entry name" value="N/Namide_PRibTrfase"/>
</dbReference>
<keyword evidence="15" id="KW-1185">Reference proteome</keyword>
<evidence type="ECO:0000256" key="8">
    <source>
        <dbReference type="ARBA" id="ARBA00048668"/>
    </source>
</evidence>
<dbReference type="OrthoDB" id="371831at2157"/>
<name>E7QT69_HALPU</name>
<evidence type="ECO:0000259" key="10">
    <source>
        <dbReference type="Pfam" id="PF17767"/>
    </source>
</evidence>
<dbReference type="CDD" id="cd01570">
    <property type="entry name" value="NAPRTase_A"/>
    <property type="match status" value="1"/>
</dbReference>
<sequence length="457" mass="50124">MVGTNADDEDRFGYVTPENLGLFTDLYELTMLQGYHAADHDPQATFSLFFRRLPTDRGFVVAAGLEQALTYIETLSFGERAIDYLRNRGFDEDFLARLADFEFTGRVRALPEGTPVFPDEPLLEVTAPIFEAQLFETLVLNQVGFQTLVATKAARMREAVERYGDDQSLVDFGSRRAHGTDAGMKAARAAVIGGFDGTSLVAAGEAFSLPVYGTMAHSWVQSFENEREAFETFLEQYHEDTILLVDTYDTVEGAKLAMDVAENHDAEVGVRLDSGDLAPLSNEVAEIVDGRPIFVSSGMDEYKIADFLRDGGVATGFGPGTALTTSRDAPSLDLVYKLTEIERDGEMRPSMKLSSGKVTYPGAKSVRRVGDGGYEKDVLALRGEDVAGEEQLVTIFEDGDRVADSPELGAIADRAGTRRRKLPDDCRELRSPGTYPVEISDGLRQLTNDVEAELEAR</sequence>
<dbReference type="NCBIfam" id="TIGR01513">
    <property type="entry name" value="NAPRTase_put"/>
    <property type="match status" value="1"/>
</dbReference>
<keyword evidence="5" id="KW-0436">Ligase</keyword>
<dbReference type="Pfam" id="PF17767">
    <property type="entry name" value="NAPRTase_N"/>
    <property type="match status" value="1"/>
</dbReference>
<comment type="pathway">
    <text evidence="1">Cofactor biosynthesis; NAD(+) biosynthesis; nicotinate D-ribonucleotide from nicotinate: step 1/1.</text>
</comment>
<dbReference type="Proteomes" id="UP000184203">
    <property type="component" value="Unassembled WGS sequence"/>
</dbReference>
<evidence type="ECO:0000256" key="7">
    <source>
        <dbReference type="ARBA" id="ARBA00022679"/>
    </source>
</evidence>
<dbReference type="NCBIfam" id="NF009131">
    <property type="entry name" value="PRK12484.1"/>
    <property type="match status" value="1"/>
</dbReference>
<evidence type="ECO:0000313" key="12">
    <source>
        <dbReference type="EMBL" id="EFW91798.1"/>
    </source>
</evidence>
<feature type="domain" description="Nicotinate phosphoribosyltransferase C-terminal" evidence="11">
    <location>
        <begin position="389"/>
        <end position="446"/>
    </location>
</feature>
<dbReference type="Pfam" id="PF17956">
    <property type="entry name" value="NAPRTase_C"/>
    <property type="match status" value="1"/>
</dbReference>
<dbReference type="GO" id="GO:0005829">
    <property type="term" value="C:cytosol"/>
    <property type="evidence" value="ECO:0007669"/>
    <property type="project" value="TreeGrafter"/>
</dbReference>
<dbReference type="NCBIfam" id="NF006696">
    <property type="entry name" value="PRK09243.1-3"/>
    <property type="match status" value="1"/>
</dbReference>
<protein>
    <recommendedName>
        <fullName evidence="3">nicotinate phosphoribosyltransferase</fullName>
        <ecNumber evidence="3">6.3.4.21</ecNumber>
    </recommendedName>
</protein>
<organism evidence="12 14">
    <name type="scientific">Haladaptatus paucihalophilus DX253</name>
    <dbReference type="NCBI Taxonomy" id="797209"/>
    <lineage>
        <taxon>Archaea</taxon>
        <taxon>Methanobacteriati</taxon>
        <taxon>Methanobacteriota</taxon>
        <taxon>Stenosarchaea group</taxon>
        <taxon>Halobacteria</taxon>
        <taxon>Halobacteriales</taxon>
        <taxon>Haladaptataceae</taxon>
        <taxon>Haladaptatus</taxon>
    </lineage>
</organism>
<dbReference type="EMBL" id="FRAN01000003">
    <property type="protein sequence ID" value="SHK79387.1"/>
    <property type="molecule type" value="Genomic_DNA"/>
</dbReference>
<evidence type="ECO:0000256" key="3">
    <source>
        <dbReference type="ARBA" id="ARBA00013236"/>
    </source>
</evidence>
<dbReference type="GO" id="GO:0034355">
    <property type="term" value="P:NAD+ biosynthetic process via the salvage pathway"/>
    <property type="evidence" value="ECO:0007669"/>
    <property type="project" value="TreeGrafter"/>
</dbReference>
<dbReference type="InterPro" id="IPR041619">
    <property type="entry name" value="NAPRTase_C"/>
</dbReference>
<feature type="domain" description="Nicotinate phosphoribosyltransferase N-terminal" evidence="10">
    <location>
        <begin position="22"/>
        <end position="143"/>
    </location>
</feature>
<dbReference type="Gene3D" id="3.20.20.70">
    <property type="entry name" value="Aldolase class I"/>
    <property type="match status" value="1"/>
</dbReference>
<evidence type="ECO:0000259" key="9">
    <source>
        <dbReference type="Pfam" id="PF04095"/>
    </source>
</evidence>
<dbReference type="Gene3D" id="3.20.140.10">
    <property type="entry name" value="nicotinate phosphoribosyltransferase"/>
    <property type="match status" value="1"/>
</dbReference>
<keyword evidence="7 12" id="KW-0808">Transferase</keyword>
<evidence type="ECO:0000313" key="15">
    <source>
        <dbReference type="Proteomes" id="UP000184203"/>
    </source>
</evidence>
<evidence type="ECO:0000313" key="13">
    <source>
        <dbReference type="EMBL" id="SHK79387.1"/>
    </source>
</evidence>
<evidence type="ECO:0000256" key="6">
    <source>
        <dbReference type="ARBA" id="ARBA00022642"/>
    </source>
</evidence>
<reference evidence="12 14" key="1">
    <citation type="journal article" date="2014" name="ISME J.">
        <title>Trehalose/2-sulfotrehalose biosynthesis and glycine-betaine uptake are widely spread mechanisms for osmoadaptation in the Halobacteriales.</title>
        <authorList>
            <person name="Youssef N.H."/>
            <person name="Savage-Ashlock K.N."/>
            <person name="McCully A.L."/>
            <person name="Luedtke B."/>
            <person name="Shaw E.I."/>
            <person name="Hoff W.D."/>
            <person name="Elshahed M.S."/>
        </authorList>
    </citation>
    <scope>NUCLEOTIDE SEQUENCE [LARGE SCALE GENOMIC DNA]</scope>
    <source>
        <strain evidence="12 14">DX253</strain>
    </source>
</reference>
<dbReference type="AlphaFoldDB" id="E7QT69"/>
<reference evidence="13" key="3">
    <citation type="submission" date="2016-11" db="EMBL/GenBank/DDBJ databases">
        <authorList>
            <person name="Jaros S."/>
            <person name="Januszkiewicz K."/>
            <person name="Wedrychowicz H."/>
        </authorList>
    </citation>
    <scope>NUCLEOTIDE SEQUENCE [LARGE SCALE GENOMIC DNA]</scope>
    <source>
        <strain evidence="13">DX253</strain>
    </source>
</reference>
<dbReference type="PANTHER" id="PTHR11098">
    <property type="entry name" value="NICOTINATE PHOSPHORIBOSYLTRANSFERASE"/>
    <property type="match status" value="1"/>
</dbReference>
<keyword evidence="4" id="KW-0597">Phosphoprotein</keyword>
<dbReference type="PATRIC" id="fig|797209.4.peg.1952"/>
<accession>E7QT69</accession>
<dbReference type="PANTHER" id="PTHR11098:SF1">
    <property type="entry name" value="NICOTINATE PHOSPHORIBOSYLTRANSFERASE"/>
    <property type="match status" value="1"/>
</dbReference>
<dbReference type="InterPro" id="IPR040727">
    <property type="entry name" value="NAPRTase_N"/>
</dbReference>
<dbReference type="Pfam" id="PF04095">
    <property type="entry name" value="NAPRTase"/>
    <property type="match status" value="1"/>
</dbReference>
<dbReference type="InterPro" id="IPR007229">
    <property type="entry name" value="Nic_PRibTrfase-Fam"/>
</dbReference>
<dbReference type="STRING" id="797209.GCA_000376445_02798"/>
<comment type="catalytic activity">
    <reaction evidence="8">
        <text>5-phospho-alpha-D-ribose 1-diphosphate + nicotinate + ATP + H2O = nicotinate beta-D-ribonucleotide + ADP + phosphate + diphosphate</text>
        <dbReference type="Rhea" id="RHEA:36163"/>
        <dbReference type="ChEBI" id="CHEBI:15377"/>
        <dbReference type="ChEBI" id="CHEBI:30616"/>
        <dbReference type="ChEBI" id="CHEBI:32544"/>
        <dbReference type="ChEBI" id="CHEBI:33019"/>
        <dbReference type="ChEBI" id="CHEBI:43474"/>
        <dbReference type="ChEBI" id="CHEBI:57502"/>
        <dbReference type="ChEBI" id="CHEBI:58017"/>
        <dbReference type="ChEBI" id="CHEBI:456216"/>
        <dbReference type="EC" id="6.3.4.21"/>
    </reaction>
</comment>
<evidence type="ECO:0000256" key="2">
    <source>
        <dbReference type="ARBA" id="ARBA00010897"/>
    </source>
</evidence>
<dbReference type="GO" id="GO:0004516">
    <property type="term" value="F:nicotinate phosphoribosyltransferase activity"/>
    <property type="evidence" value="ECO:0007669"/>
    <property type="project" value="UniProtKB-EC"/>
</dbReference>
<feature type="domain" description="Nicotinate/nicotinamide phosphoribosyltransferase" evidence="9">
    <location>
        <begin position="169"/>
        <end position="350"/>
    </location>
</feature>
<evidence type="ECO:0000256" key="1">
    <source>
        <dbReference type="ARBA" id="ARBA00004952"/>
    </source>
</evidence>
<comment type="similarity">
    <text evidence="2">Belongs to the NAPRTase family.</text>
</comment>
<dbReference type="EC" id="6.3.4.21" evidence="3"/>